<protein>
    <submittedName>
        <fullName evidence="9">MBOAT family protein</fullName>
    </submittedName>
</protein>
<dbReference type="Pfam" id="PF03062">
    <property type="entry name" value="MBOAT"/>
    <property type="match status" value="1"/>
</dbReference>
<evidence type="ECO:0000256" key="8">
    <source>
        <dbReference type="SAM" id="Phobius"/>
    </source>
</evidence>
<keyword evidence="7" id="KW-0808">Transferase</keyword>
<dbReference type="GO" id="GO:0042121">
    <property type="term" value="P:alginic acid biosynthetic process"/>
    <property type="evidence" value="ECO:0007669"/>
    <property type="project" value="InterPro"/>
</dbReference>
<dbReference type="PANTHER" id="PTHR13285:SF18">
    <property type="entry name" value="PROTEIN-CYSTEINE N-PALMITOYLTRANSFERASE RASP"/>
    <property type="match status" value="1"/>
</dbReference>
<keyword evidence="4 8" id="KW-0812">Transmembrane</keyword>
<feature type="transmembrane region" description="Helical" evidence="8">
    <location>
        <begin position="415"/>
        <end position="432"/>
    </location>
</feature>
<feature type="transmembrane region" description="Helical" evidence="8">
    <location>
        <begin position="361"/>
        <end position="384"/>
    </location>
</feature>
<dbReference type="GO" id="GO:0005886">
    <property type="term" value="C:plasma membrane"/>
    <property type="evidence" value="ECO:0007669"/>
    <property type="project" value="UniProtKB-SubCell"/>
</dbReference>
<feature type="transmembrane region" description="Helical" evidence="8">
    <location>
        <begin position="444"/>
        <end position="463"/>
    </location>
</feature>
<evidence type="ECO:0000256" key="1">
    <source>
        <dbReference type="ARBA" id="ARBA00004651"/>
    </source>
</evidence>
<comment type="caution">
    <text evidence="9">The sequence shown here is derived from an EMBL/GenBank/DDBJ whole genome shotgun (WGS) entry which is preliminary data.</text>
</comment>
<evidence type="ECO:0000313" key="10">
    <source>
        <dbReference type="Proteomes" id="UP001139226"/>
    </source>
</evidence>
<feature type="transmembrane region" description="Helical" evidence="8">
    <location>
        <begin position="51"/>
        <end position="67"/>
    </location>
</feature>
<feature type="transmembrane region" description="Helical" evidence="8">
    <location>
        <begin position="79"/>
        <end position="99"/>
    </location>
</feature>
<evidence type="ECO:0000256" key="7">
    <source>
        <dbReference type="PIRNR" id="PIRNR016636"/>
    </source>
</evidence>
<sequence>MLFNSITFFIFLPIVFIFYWFFFKSSKEYQNILILLASYVFYGWWDYRFLFLILLSTLVDFFTGIHIEKCKSRKTRNFFLGLSIFFNLGVLAIFKYYNFFISAITSSFLEIGLNVNFETLNIILPVGISFYTFQTLSYTIDIWKGGLKPTRNFINFAGFVSFFPQLVAGPIERASSLLPQFEIPRKFNSELAISGINLMIWGLFKKVVIADNAAVYTNVIFENYDNSNSLTLILGTVYFAFQIYCDFSGYSDIAIGTGRLFGFRLMRNFNYPYFSRNISEFWKRWHISLSTWFRDYLYIPLGGSKMNMIFTIRNILIVFLVSGLWHGANWTFILWGGIHAFLFLPVFFLKPSNSKVSGPLVLNISNILKICFTFSMVCMAWVFFRSKNVYEAIDYLMRIFQNQEFKITYLSIERYNIELIGLILFFVIFEWFHKNSEHPFSGKFRILKILFIIFITLVMGKFFDYKQFIYFQF</sequence>
<keyword evidence="7" id="KW-0012">Acyltransferase</keyword>
<organism evidence="9 10">
    <name type="scientific">Christiangramia lutea</name>
    <dbReference type="NCBI Taxonomy" id="1607951"/>
    <lineage>
        <taxon>Bacteria</taxon>
        <taxon>Pseudomonadati</taxon>
        <taxon>Bacteroidota</taxon>
        <taxon>Flavobacteriia</taxon>
        <taxon>Flavobacteriales</taxon>
        <taxon>Flavobacteriaceae</taxon>
        <taxon>Christiangramia</taxon>
    </lineage>
</organism>
<dbReference type="PANTHER" id="PTHR13285">
    <property type="entry name" value="ACYLTRANSFERASE"/>
    <property type="match status" value="1"/>
</dbReference>
<feature type="transmembrane region" description="Helical" evidence="8">
    <location>
        <begin position="308"/>
        <end position="326"/>
    </location>
</feature>
<evidence type="ECO:0000256" key="3">
    <source>
        <dbReference type="ARBA" id="ARBA00022475"/>
    </source>
</evidence>
<feature type="transmembrane region" description="Helical" evidence="8">
    <location>
        <begin position="119"/>
        <end position="140"/>
    </location>
</feature>
<name>A0A9X1UZR9_9FLAO</name>
<dbReference type="InterPro" id="IPR051085">
    <property type="entry name" value="MB_O-acyltransferase"/>
</dbReference>
<evidence type="ECO:0000256" key="2">
    <source>
        <dbReference type="ARBA" id="ARBA00010323"/>
    </source>
</evidence>
<dbReference type="PIRSF" id="PIRSF500217">
    <property type="entry name" value="AlgI"/>
    <property type="match status" value="1"/>
</dbReference>
<accession>A0A9X1UZR9</accession>
<dbReference type="GO" id="GO:0016746">
    <property type="term" value="F:acyltransferase activity"/>
    <property type="evidence" value="ECO:0007669"/>
    <property type="project" value="UniProtKB-KW"/>
</dbReference>
<evidence type="ECO:0000256" key="6">
    <source>
        <dbReference type="ARBA" id="ARBA00023136"/>
    </source>
</evidence>
<keyword evidence="3 7" id="KW-1003">Cell membrane</keyword>
<reference evidence="9" key="1">
    <citation type="submission" date="2022-03" db="EMBL/GenBank/DDBJ databases">
        <title>Gramella crocea sp. nov., isolated from activated sludge of a seafood processing plant.</title>
        <authorList>
            <person name="Zhang X."/>
        </authorList>
    </citation>
    <scope>NUCLEOTIDE SEQUENCE</scope>
    <source>
        <strain evidence="9">YJ019</strain>
    </source>
</reference>
<proteinExistence type="inferred from homology"/>
<comment type="similarity">
    <text evidence="2 7">Belongs to the membrane-bound acyltransferase family.</text>
</comment>
<dbReference type="InterPro" id="IPR004299">
    <property type="entry name" value="MBOAT_fam"/>
</dbReference>
<feature type="transmembrane region" description="Helical" evidence="8">
    <location>
        <begin position="6"/>
        <end position="22"/>
    </location>
</feature>
<dbReference type="Proteomes" id="UP001139226">
    <property type="component" value="Unassembled WGS sequence"/>
</dbReference>
<keyword evidence="5 8" id="KW-1133">Transmembrane helix</keyword>
<evidence type="ECO:0000313" key="9">
    <source>
        <dbReference type="EMBL" id="MCH4821572.1"/>
    </source>
</evidence>
<keyword evidence="10" id="KW-1185">Reference proteome</keyword>
<evidence type="ECO:0000256" key="4">
    <source>
        <dbReference type="ARBA" id="ARBA00022692"/>
    </source>
</evidence>
<comment type="subcellular location">
    <subcellularLocation>
        <location evidence="1">Cell membrane</location>
        <topology evidence="1">Multi-pass membrane protein</topology>
    </subcellularLocation>
</comment>
<dbReference type="InterPro" id="IPR024194">
    <property type="entry name" value="Ac/AlaTfrase_AlgI/DltB"/>
</dbReference>
<keyword evidence="6 7" id="KW-0472">Membrane</keyword>
<gene>
    <name evidence="9" type="ORF">ML462_00165</name>
</gene>
<evidence type="ECO:0000256" key="5">
    <source>
        <dbReference type="ARBA" id="ARBA00022989"/>
    </source>
</evidence>
<dbReference type="PIRSF" id="PIRSF016636">
    <property type="entry name" value="AlgI_DltB"/>
    <property type="match status" value="1"/>
</dbReference>
<dbReference type="AlphaFoldDB" id="A0A9X1UZR9"/>
<dbReference type="EMBL" id="JAKVTV010000001">
    <property type="protein sequence ID" value="MCH4821572.1"/>
    <property type="molecule type" value="Genomic_DNA"/>
</dbReference>
<dbReference type="InterPro" id="IPR028362">
    <property type="entry name" value="AlgI"/>
</dbReference>